<proteinExistence type="predicted"/>
<name>X0URL3_9ZZZZ</name>
<evidence type="ECO:0000313" key="1">
    <source>
        <dbReference type="EMBL" id="GAG08355.1"/>
    </source>
</evidence>
<comment type="caution">
    <text evidence="1">The sequence shown here is derived from an EMBL/GenBank/DDBJ whole genome shotgun (WGS) entry which is preliminary data.</text>
</comment>
<accession>X0URL3</accession>
<dbReference type="AlphaFoldDB" id="X0URL3"/>
<dbReference type="EMBL" id="BARS01020529">
    <property type="protein sequence ID" value="GAG08355.1"/>
    <property type="molecule type" value="Genomic_DNA"/>
</dbReference>
<protein>
    <submittedName>
        <fullName evidence="1">Uncharacterized protein</fullName>
    </submittedName>
</protein>
<gene>
    <name evidence="1" type="ORF">S01H1_33090</name>
</gene>
<sequence>MDNWITPEWIKEIFEGWFDPCPYNPNPKINGLNIEWKDKTYVNPPYSS</sequence>
<reference evidence="1" key="1">
    <citation type="journal article" date="2014" name="Front. Microbiol.">
        <title>High frequency of phylogenetically diverse reductive dehalogenase-homologous genes in deep subseafloor sedimentary metagenomes.</title>
        <authorList>
            <person name="Kawai M."/>
            <person name="Futagami T."/>
            <person name="Toyoda A."/>
            <person name="Takaki Y."/>
            <person name="Nishi S."/>
            <person name="Hori S."/>
            <person name="Arai W."/>
            <person name="Tsubouchi T."/>
            <person name="Morono Y."/>
            <person name="Uchiyama I."/>
            <person name="Ito T."/>
            <person name="Fujiyama A."/>
            <person name="Inagaki F."/>
            <person name="Takami H."/>
        </authorList>
    </citation>
    <scope>NUCLEOTIDE SEQUENCE</scope>
    <source>
        <strain evidence="1">Expedition CK06-06</strain>
    </source>
</reference>
<feature type="non-terminal residue" evidence="1">
    <location>
        <position position="48"/>
    </location>
</feature>
<organism evidence="1">
    <name type="scientific">marine sediment metagenome</name>
    <dbReference type="NCBI Taxonomy" id="412755"/>
    <lineage>
        <taxon>unclassified sequences</taxon>
        <taxon>metagenomes</taxon>
        <taxon>ecological metagenomes</taxon>
    </lineage>
</organism>